<dbReference type="EMBL" id="LZLG01000020">
    <property type="protein sequence ID" value="OBJ63937.1"/>
    <property type="molecule type" value="Genomic_DNA"/>
</dbReference>
<gene>
    <name evidence="1" type="ORF">A5628_22375</name>
</gene>
<reference evidence="1 2" key="1">
    <citation type="submission" date="2016-06" db="EMBL/GenBank/DDBJ databases">
        <authorList>
            <person name="Sutton G."/>
            <person name="Brinkac L."/>
            <person name="Sanka R."/>
            <person name="Adams M."/>
            <person name="Lau E."/>
            <person name="Garcia-Basteiro A."/>
            <person name="Lopez-Varela E."/>
            <person name="Palencia S."/>
        </authorList>
    </citation>
    <scope>NUCLEOTIDE SEQUENCE [LARGE SCALE GENOMIC DNA]</scope>
    <source>
        <strain evidence="1 2">1164983.0</strain>
    </source>
</reference>
<evidence type="ECO:0000313" key="2">
    <source>
        <dbReference type="Proteomes" id="UP000093894"/>
    </source>
</evidence>
<name>A0A853M6A0_9MYCO</name>
<evidence type="ECO:0000313" key="1">
    <source>
        <dbReference type="EMBL" id="OBJ63937.1"/>
    </source>
</evidence>
<evidence type="ECO:0008006" key="3">
    <source>
        <dbReference type="Google" id="ProtNLM"/>
    </source>
</evidence>
<protein>
    <recommendedName>
        <fullName evidence="3">PE domain-containing protein</fullName>
    </recommendedName>
</protein>
<dbReference type="AlphaFoldDB" id="A0A853M6A0"/>
<comment type="caution">
    <text evidence="1">The sequence shown here is derived from an EMBL/GenBank/DDBJ whole genome shotgun (WGS) entry which is preliminary data.</text>
</comment>
<dbReference type="RefSeq" id="WP_065054658.1">
    <property type="nucleotide sequence ID" value="NZ_LZKW01000210.1"/>
</dbReference>
<organism evidence="1 2">
    <name type="scientific">Mycobacterium colombiense</name>
    <dbReference type="NCBI Taxonomy" id="339268"/>
    <lineage>
        <taxon>Bacteria</taxon>
        <taxon>Bacillati</taxon>
        <taxon>Actinomycetota</taxon>
        <taxon>Actinomycetes</taxon>
        <taxon>Mycobacteriales</taxon>
        <taxon>Mycobacteriaceae</taxon>
        <taxon>Mycobacterium</taxon>
        <taxon>Mycobacterium avium complex (MAC)</taxon>
    </lineage>
</organism>
<sequence>MQELRVDTAGLPAMAGRWAASAGELTATAAPVGLGLPCQPSAAAVNAAHVDIAVFTASLAARVDTHSIHVGEANGGYLTNEAEAANEMEAVPPRVIGV</sequence>
<proteinExistence type="predicted"/>
<dbReference type="Proteomes" id="UP000093894">
    <property type="component" value="Unassembled WGS sequence"/>
</dbReference>
<accession>A0A853M6A0</accession>